<evidence type="ECO:0000313" key="2">
    <source>
        <dbReference type="Proteomes" id="UP000515158"/>
    </source>
</evidence>
<evidence type="ECO:0000313" key="3">
    <source>
        <dbReference type="RefSeq" id="XP_034243989.1"/>
    </source>
</evidence>
<accession>A0A6P8ZPF0</accession>
<feature type="region of interest" description="Disordered" evidence="1">
    <location>
        <begin position="1121"/>
        <end position="1214"/>
    </location>
</feature>
<feature type="region of interest" description="Disordered" evidence="1">
    <location>
        <begin position="1614"/>
        <end position="1643"/>
    </location>
</feature>
<name>A0A6P8ZPF0_THRPL</name>
<feature type="region of interest" description="Disordered" evidence="1">
    <location>
        <begin position="390"/>
        <end position="449"/>
    </location>
</feature>
<feature type="region of interest" description="Disordered" evidence="1">
    <location>
        <begin position="1466"/>
        <end position="1508"/>
    </location>
</feature>
<dbReference type="KEGG" id="tpal:117646842"/>
<organism evidence="3">
    <name type="scientific">Thrips palmi</name>
    <name type="common">Melon thrips</name>
    <dbReference type="NCBI Taxonomy" id="161013"/>
    <lineage>
        <taxon>Eukaryota</taxon>
        <taxon>Metazoa</taxon>
        <taxon>Ecdysozoa</taxon>
        <taxon>Arthropoda</taxon>
        <taxon>Hexapoda</taxon>
        <taxon>Insecta</taxon>
        <taxon>Pterygota</taxon>
        <taxon>Neoptera</taxon>
        <taxon>Paraneoptera</taxon>
        <taxon>Thysanoptera</taxon>
        <taxon>Terebrantia</taxon>
        <taxon>Thripoidea</taxon>
        <taxon>Thripidae</taxon>
        <taxon>Thrips</taxon>
    </lineage>
</organism>
<dbReference type="InParanoid" id="A0A6P8ZPF0"/>
<feature type="compositionally biased region" description="Acidic residues" evidence="1">
    <location>
        <begin position="1147"/>
        <end position="1156"/>
    </location>
</feature>
<protein>
    <submittedName>
        <fullName evidence="3">Uncharacterized protein LOC117646842</fullName>
    </submittedName>
</protein>
<sequence>MDDTKLKQKCQVVLVDCFKGFGPVLDNYAEEQSPTNHPKLPSDGQCASNLNTFGQDSLISGGNKGVETNNSIICDKNQSQVVLKSIYKNPNGEKKIRTTRSFERVPTSMIPQHHENHHLDKLDKNKQHKIKISNINVNTRDSGGCLGVPKNGTLPRSSTNNLDCKGGNPHEPASTDELLLDPKTGKLYKPVASTNEFILEPKDRKVSKAAALANHSLVGQEDRKMSKPATSTKDLILDPKQKKPCNTVGSADELVLDPKEGTLCTNPSYPMPSVGLTVNAGIGHPLPSLSAKCVLTCLDECKNLLTSEYAEFCSAVVKSSPLQKNKRLILPIKDDRILQLMQIKWNSKSSVKQVSLPDSLNSNVLTDNHSTKSENHSEFSLSGSLNAASSTAKLTAEPGKDSQVNENCENKQLGNQTAPHPVTKRKYVKKKWPARDQSDGSNFSSGSEWVSSRKRTRLSLLNDDKKKVSSLETGISNQNIPGMNLPSVDSEKSVQSHTKTLTNPLDSDDDEMRTVTKKTAFEILEAPYDPDDIRGINKSEEKVVKPKEITHGKASSHVLHELRRLNVAVFDMPASLESVVCGTPDICRLGCVCSSLFSRVVRDNCGLEKCMFGCSCLKTPSINRGNQSYTWVQNKAKQNLAKEERFFKQTVVRSGKDDLILVEGKRKREIKMPKKYSDDYLSFSDVKQSKASKDWLCPGEEIPNNVGSHSKQAKRVKPAVPSSTNDENPPNPSTDKEPTSEPSNPVLHDSARTAFYDYKSSNLFQYKQEQLQSDESAEKIDAGSELFKITSIQSLDQNDWEDFGIDNSADSVALPSCSYLFDVNCVKKSPGQVHILAWDALYNDIVSETVFVWYQPCQPKPNVYLTNTPNAPSYDCLNLHQIDVGSEAFKSFPNHLKALKTGWMPGPTTVNDVCWVVIFQGSNWMIVGYIRRKQPYGLSEQVEEAEKTCHSGEVDILPSIDEDYPSRWWVMDLSQNFDLVYFMDSKKALTKRQMKTLLRLSNEYSESENKVHRILLNRQRPNINDAPTSCPDFGAYSISNHPNKVFIGPYHSFNEPKFQVYSQKAAPNGKIQFLCVPLFYCGDEECVRVTSQGVLSLHSESLPDDHVKGFWYQSCGNNLRESSEKPQLADTSSEIKSSDGGSSGDLMEVEEDEESSSDISVGDHNNDKLPEDTSVSVLQNVDSVSPSSESVVSSQDSSDDDESDIQSDIEGGEPRLVYMVPNDSNIGYVTLTYLPGGAISVPHFTETASLKFYHHRSEVVNELNRLIHRKLSCLSRKCSVFLKDDDLCTCVHWSFTKKNPNCDEPKFTPEIFNGFFMLTNYGLLDLRSAEESIVQKLGKDWVEWMKNDQIRLKLQHWKSKEEQEVLEKKLKTILSANQDLPLLEVLSKATDEIAKLKAEDQLLDYESQSQKMLKETLISSLCRKLEGIPVEVVPQFLEHLEFSLLWEVLECMNNRKTVLISVSKSASQMNGKTNVKKRRGKKKMRPKNVNSKLAPKAAPKPQISSPRRRALQYMERLREEIRQEEMQKLKTQGKNPQTSQKKLQVPPKTLQKVQEPISLLKTSRNQVASLESSPSSSSTNDGLQFKEGLACRMAPFSRINICVEEGGIKHLPVMSPPLMKSPKGSPEKPNILRKSKPTSVGVTSPVRLQAQKQARKQVFQNKLEEPLYHENSVTNMPDSSATPVDSDFDPISSLRIASVVSQATSASSQDPDELNPLELSSTVCQGPVETSVANCVDPVSSLRIANVFSTRDVFKTSPQANDFSSSHLHSDPVSSLRISSARSDAISSISSSLSASLATGDLSTPFLKSNGPVPLIKSAKIISGSVISRSMAGSSQNTGQAVSKPTTTLFNNFIVCSKNNEKQVKGVVPNTFNLLSGKSISADKKLKTVHVMKDNAFITFHSKVPTSNVWNQSILSKASNSLPLIKNQHNSEGASASK</sequence>
<reference evidence="3" key="1">
    <citation type="submission" date="2025-08" db="UniProtKB">
        <authorList>
            <consortium name="RefSeq"/>
        </authorList>
    </citation>
    <scope>IDENTIFICATION</scope>
    <source>
        <tissue evidence="3">Total insect</tissue>
    </source>
</reference>
<feature type="compositionally biased region" description="Acidic residues" evidence="1">
    <location>
        <begin position="1197"/>
        <end position="1211"/>
    </location>
</feature>
<feature type="region of interest" description="Disordered" evidence="1">
    <location>
        <begin position="150"/>
        <end position="177"/>
    </location>
</feature>
<dbReference type="Proteomes" id="UP000515158">
    <property type="component" value="Unplaced"/>
</dbReference>
<evidence type="ECO:0000256" key="1">
    <source>
        <dbReference type="SAM" id="MobiDB-lite"/>
    </source>
</evidence>
<feature type="compositionally biased region" description="Low complexity" evidence="1">
    <location>
        <begin position="1181"/>
        <end position="1196"/>
    </location>
</feature>
<dbReference type="GeneID" id="117646842"/>
<proteinExistence type="predicted"/>
<feature type="compositionally biased region" description="Basic residues" evidence="1">
    <location>
        <begin position="422"/>
        <end position="432"/>
    </location>
</feature>
<feature type="region of interest" description="Disordered" evidence="1">
    <location>
        <begin position="1668"/>
        <end position="1687"/>
    </location>
</feature>
<feature type="compositionally biased region" description="Polar residues" evidence="1">
    <location>
        <begin position="402"/>
        <end position="418"/>
    </location>
</feature>
<gene>
    <name evidence="3" type="primary">LOC117646842</name>
</gene>
<feature type="compositionally biased region" description="Basic residues" evidence="1">
    <location>
        <begin position="1474"/>
        <end position="1486"/>
    </location>
</feature>
<feature type="region of interest" description="Disordered" evidence="1">
    <location>
        <begin position="697"/>
        <end position="747"/>
    </location>
</feature>
<feature type="compositionally biased region" description="Polar residues" evidence="1">
    <location>
        <begin position="439"/>
        <end position="449"/>
    </location>
</feature>
<dbReference type="OrthoDB" id="6119313at2759"/>
<dbReference type="CTD" id="654231"/>
<keyword evidence="2" id="KW-1185">Reference proteome</keyword>
<feature type="compositionally biased region" description="Polar residues" evidence="1">
    <location>
        <begin position="1529"/>
        <end position="1542"/>
    </location>
</feature>
<feature type="region of interest" description="Disordered" evidence="1">
    <location>
        <begin position="1527"/>
        <end position="1552"/>
    </location>
</feature>
<feature type="compositionally biased region" description="Polar residues" evidence="1">
    <location>
        <begin position="1671"/>
        <end position="1683"/>
    </location>
</feature>
<dbReference type="RefSeq" id="XP_034243989.1">
    <property type="nucleotide sequence ID" value="XM_034388098.1"/>
</dbReference>